<accession>A0A7T3KCV2</accession>
<proteinExistence type="predicted"/>
<reference evidence="2 3" key="1">
    <citation type="submission" date="2020-10" db="EMBL/GenBank/DDBJ databases">
        <authorList>
            <person name="Wienberg J."/>
            <person name="Greenwald C."/>
            <person name="Quisar M."/>
            <person name="Schmidt R."/>
            <person name="Edgar R.-M."/>
            <person name="McLean J."/>
            <person name="Galen K."/>
            <person name="Rosenstock H."/>
            <person name="Mangione S."/>
            <person name="Singelton D."/>
            <person name="Kiesel J."/>
            <person name="Silver-Beck N."/>
            <person name="Perez N."/>
            <person name="Kovalsji J.M."/>
            <person name="Zack K.M."/>
            <person name="Garlena R.A."/>
            <person name="Russell D.A."/>
            <person name="Pope W.H."/>
            <person name="Jacobs-Sera D."/>
            <person name="Hatfull G.F."/>
        </authorList>
    </citation>
    <scope>NUCLEOTIDE SEQUENCE [LARGE SCALE GENOMIC DNA]</scope>
</reference>
<dbReference type="KEGG" id="vg:65132400"/>
<dbReference type="GeneID" id="65132400"/>
<gene>
    <name evidence="2" type="primary">78</name>
    <name evidence="2" type="ORF">SEA_PLUMBUS_78</name>
</gene>
<sequence>MAHSPRNQHQETNAMGKHHAKPDIRGILEQFEKQHDNLLDQLSDIERYDPITVYAVLSKLACPLPCVGYVNDTGWHLDCQRRAREAMVLLGFSLASRVVVGAASGR</sequence>
<feature type="compositionally biased region" description="Polar residues" evidence="1">
    <location>
        <begin position="1"/>
        <end position="13"/>
    </location>
</feature>
<name>A0A7T3KCV2_9CAUD</name>
<feature type="region of interest" description="Disordered" evidence="1">
    <location>
        <begin position="1"/>
        <end position="20"/>
    </location>
</feature>
<dbReference type="RefSeq" id="YP_010113861.1">
    <property type="nucleotide sequence ID" value="NC_055909.1"/>
</dbReference>
<keyword evidence="3" id="KW-1185">Reference proteome</keyword>
<organism evidence="2 3">
    <name type="scientific">Mycobacterium phage Plumbus</name>
    <dbReference type="NCBI Taxonomy" id="2790994"/>
    <lineage>
        <taxon>Viruses</taxon>
        <taxon>Duplodnaviria</taxon>
        <taxon>Heunggongvirae</taxon>
        <taxon>Uroviricota</taxon>
        <taxon>Caudoviricetes</taxon>
        <taxon>Gracegardnervirinae</taxon>
        <taxon>Cheoctovirus</taxon>
        <taxon>Cheoctovirus plumbus</taxon>
    </lineage>
</organism>
<evidence type="ECO:0000313" key="3">
    <source>
        <dbReference type="Proteomes" id="UP000595260"/>
    </source>
</evidence>
<evidence type="ECO:0000313" key="2">
    <source>
        <dbReference type="EMBL" id="QPX62775.1"/>
    </source>
</evidence>
<dbReference type="EMBL" id="MW055915">
    <property type="protein sequence ID" value="QPX62775.1"/>
    <property type="molecule type" value="Genomic_DNA"/>
</dbReference>
<evidence type="ECO:0000256" key="1">
    <source>
        <dbReference type="SAM" id="MobiDB-lite"/>
    </source>
</evidence>
<dbReference type="Proteomes" id="UP000595260">
    <property type="component" value="Segment"/>
</dbReference>
<protein>
    <submittedName>
        <fullName evidence="2">Uncharacterized protein</fullName>
    </submittedName>
</protein>